<dbReference type="InterPro" id="IPR011042">
    <property type="entry name" value="6-blade_b-propeller_TolB-like"/>
</dbReference>
<accession>A0A8B6BR49</accession>
<comment type="caution">
    <text evidence="1">The sequence shown here is derived from an EMBL/GenBank/DDBJ whole genome shotgun (WGS) entry which is preliminary data.</text>
</comment>
<gene>
    <name evidence="1" type="ORF">MGAL_10B017970</name>
</gene>
<keyword evidence="2" id="KW-1185">Reference proteome</keyword>
<reference evidence="1" key="1">
    <citation type="submission" date="2018-11" db="EMBL/GenBank/DDBJ databases">
        <authorList>
            <person name="Alioto T."/>
            <person name="Alioto T."/>
        </authorList>
    </citation>
    <scope>NUCLEOTIDE SEQUENCE</scope>
</reference>
<evidence type="ECO:0000313" key="2">
    <source>
        <dbReference type="Proteomes" id="UP000596742"/>
    </source>
</evidence>
<dbReference type="OrthoDB" id="6103377at2759"/>
<dbReference type="SUPFAM" id="SSF101898">
    <property type="entry name" value="NHL repeat"/>
    <property type="match status" value="1"/>
</dbReference>
<dbReference type="Gene3D" id="2.120.10.30">
    <property type="entry name" value="TolB, C-terminal domain"/>
    <property type="match status" value="1"/>
</dbReference>
<evidence type="ECO:0000313" key="1">
    <source>
        <dbReference type="EMBL" id="VDH94377.1"/>
    </source>
</evidence>
<proteinExistence type="predicted"/>
<dbReference type="AlphaFoldDB" id="A0A8B6BR49"/>
<protein>
    <submittedName>
        <fullName evidence="1">Uncharacterized protein</fullName>
    </submittedName>
</protein>
<name>A0A8B6BR49_MYTGA</name>
<dbReference type="Proteomes" id="UP000596742">
    <property type="component" value="Unassembled WGS sequence"/>
</dbReference>
<organism evidence="1 2">
    <name type="scientific">Mytilus galloprovincialis</name>
    <name type="common">Mediterranean mussel</name>
    <dbReference type="NCBI Taxonomy" id="29158"/>
    <lineage>
        <taxon>Eukaryota</taxon>
        <taxon>Metazoa</taxon>
        <taxon>Spiralia</taxon>
        <taxon>Lophotrochozoa</taxon>
        <taxon>Mollusca</taxon>
        <taxon>Bivalvia</taxon>
        <taxon>Autobranchia</taxon>
        <taxon>Pteriomorphia</taxon>
        <taxon>Mytilida</taxon>
        <taxon>Mytiloidea</taxon>
        <taxon>Mytilidae</taxon>
        <taxon>Mytilinae</taxon>
        <taxon>Mytilus</taxon>
    </lineage>
</organism>
<sequence length="381" mass="42687">MKDTIANKAVSLIKEFDDWWTPQSDQISKMEETLKNAEEDLMHRKAIIEEVFTSENTTSIFSTVDQVVKELPIKIVAEIKKPESLRFSTENSTMNLQVGSLMKIPELRVVDTYTYDATNKLAIVNADLHAGFDESYKTLNLFVFTKNKCYTVKSAYIGNTINDITVTPNKSILFTEIGTSIIYKHEENSGKTTFIDIRPKQAKAIHANPNDDKLIVGYMNHINHLIGTPNKSDGGVMLLNEKGNTIHTFKLENEQFNVPNVITTNINGDICVIDTTNTNWEGRVIVLESLGKFKWMYTGHNEINTEHAFSPRDIVATSTGEIFVSDGKSSAVHVLSMDGIFITSIGENEGIQNPMALSIDHEGRMLIGCTNNLYVVDIRNN</sequence>
<dbReference type="EMBL" id="UYJE01000592">
    <property type="protein sequence ID" value="VDH94377.1"/>
    <property type="molecule type" value="Genomic_DNA"/>
</dbReference>